<organism evidence="1 2">
    <name type="scientific">Cardiocondyla obscurior</name>
    <dbReference type="NCBI Taxonomy" id="286306"/>
    <lineage>
        <taxon>Eukaryota</taxon>
        <taxon>Metazoa</taxon>
        <taxon>Ecdysozoa</taxon>
        <taxon>Arthropoda</taxon>
        <taxon>Hexapoda</taxon>
        <taxon>Insecta</taxon>
        <taxon>Pterygota</taxon>
        <taxon>Neoptera</taxon>
        <taxon>Endopterygota</taxon>
        <taxon>Hymenoptera</taxon>
        <taxon>Apocrita</taxon>
        <taxon>Aculeata</taxon>
        <taxon>Formicoidea</taxon>
        <taxon>Formicidae</taxon>
        <taxon>Myrmicinae</taxon>
        <taxon>Cardiocondyla</taxon>
    </lineage>
</organism>
<keyword evidence="2" id="KW-1185">Reference proteome</keyword>
<reference evidence="1 2" key="1">
    <citation type="submission" date="2023-03" db="EMBL/GenBank/DDBJ databases">
        <title>High recombination rates correlate with genetic variation in Cardiocondyla obscurior ants.</title>
        <authorList>
            <person name="Errbii M."/>
        </authorList>
    </citation>
    <scope>NUCLEOTIDE SEQUENCE [LARGE SCALE GENOMIC DNA]</scope>
    <source>
        <strain evidence="1">Alpha-2009</strain>
        <tissue evidence="1">Whole body</tissue>
    </source>
</reference>
<comment type="caution">
    <text evidence="1">The sequence shown here is derived from an EMBL/GenBank/DDBJ whole genome shotgun (WGS) entry which is preliminary data.</text>
</comment>
<gene>
    <name evidence="1" type="ORF">PUN28_013180</name>
</gene>
<dbReference type="EMBL" id="JADYXP020000013">
    <property type="protein sequence ID" value="KAL0111812.1"/>
    <property type="molecule type" value="Genomic_DNA"/>
</dbReference>
<protein>
    <submittedName>
        <fullName evidence="1">Uncharacterized protein</fullName>
    </submittedName>
</protein>
<evidence type="ECO:0000313" key="2">
    <source>
        <dbReference type="Proteomes" id="UP001430953"/>
    </source>
</evidence>
<name>A0AAW2F8M5_9HYME</name>
<dbReference type="AlphaFoldDB" id="A0AAW2F8M5"/>
<evidence type="ECO:0000313" key="1">
    <source>
        <dbReference type="EMBL" id="KAL0111812.1"/>
    </source>
</evidence>
<dbReference type="Proteomes" id="UP001430953">
    <property type="component" value="Unassembled WGS sequence"/>
</dbReference>
<proteinExistence type="predicted"/>
<accession>A0AAW2F8M5</accession>
<sequence length="63" mass="7037">MPLGSYIEMHLISATAYNRSGIFISHLSRALPDRGRSAIPRNEKPRKSCGCECVHQEIPRVSV</sequence>